<dbReference type="STRING" id="1127673.GLIP_2458"/>
<evidence type="ECO:0000256" key="10">
    <source>
        <dbReference type="ARBA" id="ARBA00022985"/>
    </source>
</evidence>
<comment type="cofactor">
    <cofactor evidence="2 12 13">
        <name>Mg(2+)</name>
        <dbReference type="ChEBI" id="CHEBI:18420"/>
    </cofactor>
</comment>
<evidence type="ECO:0000256" key="7">
    <source>
        <dbReference type="ARBA" id="ARBA00022723"/>
    </source>
</evidence>
<dbReference type="RefSeq" id="WP_008844889.1">
    <property type="nucleotide sequence ID" value="NZ_BAEN01000046.1"/>
</dbReference>
<keyword evidence="10 12" id="KW-0448">Lipopolysaccharide biosynthesis</keyword>
<accession>K6X366</accession>
<dbReference type="EC" id="3.1.3.45" evidence="5 12"/>
<dbReference type="SUPFAM" id="SSF56784">
    <property type="entry name" value="HAD-like"/>
    <property type="match status" value="1"/>
</dbReference>
<dbReference type="InterPro" id="IPR050793">
    <property type="entry name" value="CMP-NeuNAc_synthase"/>
</dbReference>
<dbReference type="SFLD" id="SFLDG01138">
    <property type="entry name" value="C1.6.2:_Deoxy-d-mannose-octulo"/>
    <property type="match status" value="1"/>
</dbReference>
<dbReference type="SFLD" id="SFLDG01136">
    <property type="entry name" value="C1.6:_Phosphoserine_Phosphatas"/>
    <property type="match status" value="1"/>
</dbReference>
<name>K6X366_9ALTE</name>
<dbReference type="InterPro" id="IPR010023">
    <property type="entry name" value="KdsC_fam"/>
</dbReference>
<evidence type="ECO:0000256" key="4">
    <source>
        <dbReference type="ARBA" id="ARBA00011881"/>
    </source>
</evidence>
<dbReference type="InterPro" id="IPR036412">
    <property type="entry name" value="HAD-like_sf"/>
</dbReference>
<dbReference type="PIRSF" id="PIRSF006118">
    <property type="entry name" value="KDO8-P_Ptase"/>
    <property type="match status" value="1"/>
</dbReference>
<evidence type="ECO:0000256" key="2">
    <source>
        <dbReference type="ARBA" id="ARBA00001946"/>
    </source>
</evidence>
<protein>
    <recommendedName>
        <fullName evidence="6 12">3-deoxy-D-manno-octulosonate 8-phosphate phosphatase KdsC</fullName>
        <ecNumber evidence="5 12">3.1.3.45</ecNumber>
    </recommendedName>
    <alternativeName>
        <fullName evidence="11 12">KDO 8-P phosphatase</fullName>
    </alternativeName>
</protein>
<evidence type="ECO:0000256" key="5">
    <source>
        <dbReference type="ARBA" id="ARBA00013066"/>
    </source>
</evidence>
<dbReference type="GO" id="GO:0009103">
    <property type="term" value="P:lipopolysaccharide biosynthetic process"/>
    <property type="evidence" value="ECO:0007669"/>
    <property type="project" value="UniProtKB-UniRule"/>
</dbReference>
<evidence type="ECO:0000256" key="9">
    <source>
        <dbReference type="ARBA" id="ARBA00022842"/>
    </source>
</evidence>
<comment type="similarity">
    <text evidence="3 12">Belongs to the KdsC family.</text>
</comment>
<evidence type="ECO:0000256" key="8">
    <source>
        <dbReference type="ARBA" id="ARBA00022801"/>
    </source>
</evidence>
<feature type="binding site" evidence="13">
    <location>
        <position position="121"/>
    </location>
    <ligand>
        <name>Mg(2+)</name>
        <dbReference type="ChEBI" id="CHEBI:18420"/>
    </ligand>
</feature>
<evidence type="ECO:0000256" key="6">
    <source>
        <dbReference type="ARBA" id="ARBA00020092"/>
    </source>
</evidence>
<dbReference type="GO" id="GO:0008781">
    <property type="term" value="F:N-acylneuraminate cytidylyltransferase activity"/>
    <property type="evidence" value="ECO:0007669"/>
    <property type="project" value="TreeGrafter"/>
</dbReference>
<dbReference type="NCBIfam" id="NF007019">
    <property type="entry name" value="PRK09484.1"/>
    <property type="match status" value="1"/>
</dbReference>
<dbReference type="EMBL" id="BAEN01000046">
    <property type="protein sequence ID" value="GAC15084.1"/>
    <property type="molecule type" value="Genomic_DNA"/>
</dbReference>
<comment type="catalytic activity">
    <reaction evidence="1 12">
        <text>3-deoxy-alpha-D-manno-2-octulosonate-8-phosphate + H2O = 3-deoxy-alpha-D-manno-oct-2-ulosonate + phosphate</text>
        <dbReference type="Rhea" id="RHEA:11500"/>
        <dbReference type="ChEBI" id="CHEBI:15377"/>
        <dbReference type="ChEBI" id="CHEBI:43474"/>
        <dbReference type="ChEBI" id="CHEBI:85985"/>
        <dbReference type="ChEBI" id="CHEBI:85986"/>
        <dbReference type="EC" id="3.1.3.45"/>
    </reaction>
</comment>
<dbReference type="SFLD" id="SFLDS00003">
    <property type="entry name" value="Haloacid_Dehalogenase"/>
    <property type="match status" value="1"/>
</dbReference>
<dbReference type="GO" id="GO:0019143">
    <property type="term" value="F:3-deoxy-manno-octulosonate-8-phosphatase activity"/>
    <property type="evidence" value="ECO:0007669"/>
    <property type="project" value="UniProtKB-UniRule"/>
</dbReference>
<comment type="subunit">
    <text evidence="4 12">Homotetramer.</text>
</comment>
<comment type="caution">
    <text evidence="14">The sequence shown here is derived from an EMBL/GenBank/DDBJ whole genome shotgun (WGS) entry which is preliminary data.</text>
</comment>
<dbReference type="Proteomes" id="UP000006334">
    <property type="component" value="Unassembled WGS sequence"/>
</dbReference>
<dbReference type="Gene3D" id="3.40.50.1000">
    <property type="entry name" value="HAD superfamily/HAD-like"/>
    <property type="match status" value="1"/>
</dbReference>
<dbReference type="PANTHER" id="PTHR21485:SF6">
    <property type="entry name" value="N-ACYLNEURAMINATE CYTIDYLYLTRANSFERASE-RELATED"/>
    <property type="match status" value="1"/>
</dbReference>
<reference evidence="14 15" key="1">
    <citation type="journal article" date="2017" name="Antonie Van Leeuwenhoek">
        <title>Rhizobium rhizosphaerae sp. nov., a novel species isolated from rice rhizosphere.</title>
        <authorList>
            <person name="Zhao J.J."/>
            <person name="Zhang J."/>
            <person name="Zhang R.J."/>
            <person name="Zhang C.W."/>
            <person name="Yin H.Q."/>
            <person name="Zhang X.X."/>
        </authorList>
    </citation>
    <scope>NUCLEOTIDE SEQUENCE [LARGE SCALE GENOMIC DNA]</scope>
    <source>
        <strain evidence="14 15">E3</strain>
    </source>
</reference>
<evidence type="ECO:0000256" key="3">
    <source>
        <dbReference type="ARBA" id="ARBA00005893"/>
    </source>
</evidence>
<comment type="function">
    <text evidence="12">Catalyzes the hydrolysis of 3-deoxy-D-manno-octulosonate 8-phosphate (KDO 8-P) to 3-deoxy-D-manno-octulosonate (KDO) and inorganic phosphate.</text>
</comment>
<dbReference type="AlphaFoldDB" id="K6X366"/>
<keyword evidence="8 12" id="KW-0378">Hydrolase</keyword>
<dbReference type="CDD" id="cd01630">
    <property type="entry name" value="HAD_KDO-like"/>
    <property type="match status" value="1"/>
</dbReference>
<feature type="binding site" evidence="13">
    <location>
        <position position="28"/>
    </location>
    <ligand>
        <name>Mg(2+)</name>
        <dbReference type="ChEBI" id="CHEBI:18420"/>
    </ligand>
</feature>
<gene>
    <name evidence="14" type="primary">kdsC</name>
    <name evidence="14" type="ORF">GLIP_2458</name>
</gene>
<keyword evidence="7 12" id="KW-0479">Metal-binding</keyword>
<dbReference type="NCBIfam" id="TIGR01670">
    <property type="entry name" value="KdsC-phosphatas"/>
    <property type="match status" value="1"/>
</dbReference>
<keyword evidence="9 12" id="KW-0460">Magnesium</keyword>
<dbReference type="FunFam" id="3.40.50.1000:FF:000029">
    <property type="entry name" value="3-deoxy-D-manno-octulosonate 8-phosphate phosphatase KdsC"/>
    <property type="match status" value="1"/>
</dbReference>
<evidence type="ECO:0000313" key="14">
    <source>
        <dbReference type="EMBL" id="GAC15084.1"/>
    </source>
</evidence>
<organism evidence="14 15">
    <name type="scientific">Aliiglaciecola lipolytica E3</name>
    <dbReference type="NCBI Taxonomy" id="1127673"/>
    <lineage>
        <taxon>Bacteria</taxon>
        <taxon>Pseudomonadati</taxon>
        <taxon>Pseudomonadota</taxon>
        <taxon>Gammaproteobacteria</taxon>
        <taxon>Alteromonadales</taxon>
        <taxon>Alteromonadaceae</taxon>
        <taxon>Aliiglaciecola</taxon>
    </lineage>
</organism>
<evidence type="ECO:0000256" key="12">
    <source>
        <dbReference type="PIRNR" id="PIRNR006118"/>
    </source>
</evidence>
<sequence length="184" mass="19793">MSTIETLYGPVNNHFIHKLSKIKLLVCDVDGVFSDGSIYMGNNGEELKAFHTLDGYGVKSMLKIGIDVAIVTGRQSAIVENRMSALGVSLIVQGVEDKKNAVQKLKAGLNLKKENIASMGDDMPDVGMFELSNVSISVPNGHPYVRSAAEYVTKTNGGAGAVREICDLILFANNKLNRIYGSSV</sequence>
<dbReference type="Pfam" id="PF08282">
    <property type="entry name" value="Hydrolase_3"/>
    <property type="match status" value="1"/>
</dbReference>
<evidence type="ECO:0000256" key="11">
    <source>
        <dbReference type="ARBA" id="ARBA00031051"/>
    </source>
</evidence>
<proteinExistence type="inferred from homology"/>
<dbReference type="PANTHER" id="PTHR21485">
    <property type="entry name" value="HAD SUPERFAMILY MEMBERS CMAS AND KDSC"/>
    <property type="match status" value="1"/>
</dbReference>
<dbReference type="OrthoDB" id="9805604at2"/>
<feature type="binding site" evidence="13">
    <location>
        <position position="30"/>
    </location>
    <ligand>
        <name>substrate</name>
    </ligand>
</feature>
<evidence type="ECO:0000256" key="1">
    <source>
        <dbReference type="ARBA" id="ARBA00000898"/>
    </source>
</evidence>
<dbReference type="GO" id="GO:0046872">
    <property type="term" value="F:metal ion binding"/>
    <property type="evidence" value="ECO:0007669"/>
    <property type="project" value="UniProtKB-UniRule"/>
</dbReference>
<dbReference type="InterPro" id="IPR023214">
    <property type="entry name" value="HAD_sf"/>
</dbReference>
<dbReference type="eggNOG" id="COG1778">
    <property type="taxonomic scope" value="Bacteria"/>
</dbReference>
<keyword evidence="15" id="KW-1185">Reference proteome</keyword>
<evidence type="ECO:0000256" key="13">
    <source>
        <dbReference type="PIRSR" id="PIRSR006118-2"/>
    </source>
</evidence>
<evidence type="ECO:0000313" key="15">
    <source>
        <dbReference type="Proteomes" id="UP000006334"/>
    </source>
</evidence>